<evidence type="ECO:0000259" key="5">
    <source>
        <dbReference type="Pfam" id="PF01593"/>
    </source>
</evidence>
<dbReference type="InterPro" id="IPR036188">
    <property type="entry name" value="FAD/NAD-bd_sf"/>
</dbReference>
<dbReference type="InterPro" id="IPR050281">
    <property type="entry name" value="Flavin_monoamine_oxidase"/>
</dbReference>
<evidence type="ECO:0000256" key="4">
    <source>
        <dbReference type="SAM" id="MobiDB-lite"/>
    </source>
</evidence>
<accession>A0A6M8BAH9</accession>
<dbReference type="Pfam" id="PF01593">
    <property type="entry name" value="Amino_oxidase"/>
    <property type="match status" value="1"/>
</dbReference>
<dbReference type="SUPFAM" id="SSF51905">
    <property type="entry name" value="FAD/NAD(P)-binding domain"/>
    <property type="match status" value="1"/>
</dbReference>
<dbReference type="Gene3D" id="3.50.50.60">
    <property type="entry name" value="FAD/NAD(P)-binding domain"/>
    <property type="match status" value="1"/>
</dbReference>
<feature type="domain" description="Amine oxidase" evidence="5">
    <location>
        <begin position="69"/>
        <end position="505"/>
    </location>
</feature>
<keyword evidence="2" id="KW-0560">Oxidoreductase</keyword>
<gene>
    <name evidence="6" type="ORF">HPC62_05770</name>
</gene>
<keyword evidence="7" id="KW-1185">Reference proteome</keyword>
<dbReference type="Gene3D" id="3.90.660.10">
    <property type="match status" value="1"/>
</dbReference>
<dbReference type="EMBL" id="CP053661">
    <property type="protein sequence ID" value="QKD81767.1"/>
    <property type="molecule type" value="Genomic_DNA"/>
</dbReference>
<dbReference type="GO" id="GO:0016491">
    <property type="term" value="F:oxidoreductase activity"/>
    <property type="evidence" value="ECO:0007669"/>
    <property type="project" value="UniProtKB-KW"/>
</dbReference>
<dbReference type="Proteomes" id="UP000505210">
    <property type="component" value="Chromosome"/>
</dbReference>
<feature type="region of interest" description="Disordered" evidence="4">
    <location>
        <begin position="37"/>
        <end position="60"/>
    </location>
</feature>
<dbReference type="AlphaFoldDB" id="A0A6M8BAH9"/>
<dbReference type="RefSeq" id="WP_172354157.1">
    <property type="nucleotide sequence ID" value="NZ_CP053661.1"/>
</dbReference>
<comment type="cofactor">
    <cofactor evidence="1">
        <name>FAD</name>
        <dbReference type="ChEBI" id="CHEBI:57692"/>
    </cofactor>
</comment>
<dbReference type="PANTHER" id="PTHR10742:SF410">
    <property type="entry name" value="LYSINE-SPECIFIC HISTONE DEMETHYLASE 2"/>
    <property type="match status" value="1"/>
</dbReference>
<evidence type="ECO:0000256" key="1">
    <source>
        <dbReference type="ARBA" id="ARBA00001974"/>
    </source>
</evidence>
<feature type="binding site" evidence="3">
    <location>
        <begin position="89"/>
        <end position="90"/>
    </location>
    <ligand>
        <name>FAD</name>
        <dbReference type="ChEBI" id="CHEBI:57692"/>
    </ligand>
</feature>
<evidence type="ECO:0000256" key="2">
    <source>
        <dbReference type="ARBA" id="ARBA00023002"/>
    </source>
</evidence>
<dbReference type="SUPFAM" id="SSF54373">
    <property type="entry name" value="FAD-linked reductases, C-terminal domain"/>
    <property type="match status" value="1"/>
</dbReference>
<dbReference type="InterPro" id="IPR002937">
    <property type="entry name" value="Amino_oxidase"/>
</dbReference>
<name>A0A6M8BAH9_9CYAN</name>
<evidence type="ECO:0000313" key="6">
    <source>
        <dbReference type="EMBL" id="QKD81767.1"/>
    </source>
</evidence>
<evidence type="ECO:0000256" key="3">
    <source>
        <dbReference type="PIRSR" id="PIRSR601613-1"/>
    </source>
</evidence>
<dbReference type="KEGG" id="theu:HPC62_05770"/>
<dbReference type="PANTHER" id="PTHR10742">
    <property type="entry name" value="FLAVIN MONOAMINE OXIDASE"/>
    <property type="match status" value="1"/>
</dbReference>
<dbReference type="PROSITE" id="PS51318">
    <property type="entry name" value="TAT"/>
    <property type="match status" value="1"/>
</dbReference>
<feature type="compositionally biased region" description="Polar residues" evidence="4">
    <location>
        <begin position="48"/>
        <end position="60"/>
    </location>
</feature>
<proteinExistence type="predicted"/>
<organism evidence="6 7">
    <name type="scientific">Thermoleptolyngbya sichuanensis A183</name>
    <dbReference type="NCBI Taxonomy" id="2737172"/>
    <lineage>
        <taxon>Bacteria</taxon>
        <taxon>Bacillati</taxon>
        <taxon>Cyanobacteriota</taxon>
        <taxon>Cyanophyceae</taxon>
        <taxon>Oculatellales</taxon>
        <taxon>Oculatellaceae</taxon>
        <taxon>Thermoleptolyngbya</taxon>
        <taxon>Thermoleptolyngbya sichuanensis</taxon>
    </lineage>
</organism>
<evidence type="ECO:0000313" key="7">
    <source>
        <dbReference type="Proteomes" id="UP000505210"/>
    </source>
</evidence>
<dbReference type="InterPro" id="IPR006311">
    <property type="entry name" value="TAT_signal"/>
</dbReference>
<dbReference type="PRINTS" id="PR00757">
    <property type="entry name" value="AMINEOXDASEF"/>
</dbReference>
<reference evidence="6 7" key="1">
    <citation type="submission" date="2020-05" db="EMBL/GenBank/DDBJ databases">
        <title>Complete genome sequence of of a novel Thermoleptolyngbya strain isolated from hot springs of Ganzi, Sichuan China.</title>
        <authorList>
            <person name="Tang J."/>
            <person name="Daroch M."/>
            <person name="Li L."/>
            <person name="Waleron K."/>
            <person name="Waleron M."/>
            <person name="Waleron M."/>
        </authorList>
    </citation>
    <scope>NUCLEOTIDE SEQUENCE [LARGE SCALE GENOMIC DNA]</scope>
    <source>
        <strain evidence="6 7">PKUAC-SCTA183</strain>
    </source>
</reference>
<protein>
    <submittedName>
        <fullName evidence="6">FAD-dependent oxidoreductase</fullName>
    </submittedName>
</protein>
<sequence length="507" mass="54953">MSLPEASGWLDANLSRRRVLQAGAVLGGTLGMGSLGMKDSVGDDRSYPSGQPTRSGENSSPVLIVGAGVAGLTAAYRLQQAGMPFELVEASARIGGRLRTVRNPDGLPGTVELGGEFIDTRHTHVRALAAELGLELSDLRAADAGLEPEVLYFQGQKVSHEAVVERFAPLAKRITQDLLAMGRGITYRQHNDHAAQLDRLSLAEYLDAAEIDPVIHQLVRVAYITEFGRDAEDMSCLNMLYLIGTEVGQWSTYGDSDERWHVVGGNQSIPEALAQRVAGAIALNTALESIRLAPDGRYRVSLRQDGKSIERSYEKVLLTIPFSVLRQVELAIDLPPVKQKAIAELGYGTSSKLAVPFQERIWRTRYGSTISVYTDLDFQNTWESARYSPGPSAWVTDLRAGRQGVLLAADSPATHAKALAADLDQIFPGIAEVQKGRSLRAIWAAEPHALGSYSCYRPGQWTAIAGAEIERVGNLWFAGEHCSLESQGYMNGAVETAEIATRSILQA</sequence>
<dbReference type="InterPro" id="IPR001613">
    <property type="entry name" value="Flavin_amine_oxidase"/>
</dbReference>
<dbReference type="Gene3D" id="1.10.405.10">
    <property type="entry name" value="Guanine Nucleotide Dissociation Inhibitor, domain 1"/>
    <property type="match status" value="1"/>
</dbReference>